<dbReference type="GO" id="GO:0000122">
    <property type="term" value="P:negative regulation of transcription by RNA polymerase II"/>
    <property type="evidence" value="ECO:0007669"/>
    <property type="project" value="TreeGrafter"/>
</dbReference>
<dbReference type="PROSITE" id="PS00344">
    <property type="entry name" value="GATA_ZN_FINGER_1"/>
    <property type="match status" value="1"/>
</dbReference>
<evidence type="ECO:0000256" key="4">
    <source>
        <dbReference type="ARBA" id="ARBA00022833"/>
    </source>
</evidence>
<evidence type="ECO:0000313" key="11">
    <source>
        <dbReference type="Proteomes" id="UP000324222"/>
    </source>
</evidence>
<dbReference type="GO" id="GO:0045944">
    <property type="term" value="P:positive regulation of transcription by RNA polymerase II"/>
    <property type="evidence" value="ECO:0007669"/>
    <property type="project" value="TreeGrafter"/>
</dbReference>
<accession>A0A5B7JZD4</accession>
<evidence type="ECO:0000256" key="2">
    <source>
        <dbReference type="ARBA" id="ARBA00022723"/>
    </source>
</evidence>
<evidence type="ECO:0000256" key="6">
    <source>
        <dbReference type="ARBA" id="ARBA00023163"/>
    </source>
</evidence>
<proteinExistence type="predicted"/>
<keyword evidence="3 8" id="KW-0863">Zinc-finger</keyword>
<organism evidence="10 11">
    <name type="scientific">Portunus trituberculatus</name>
    <name type="common">Swimming crab</name>
    <name type="synonym">Neptunus trituberculatus</name>
    <dbReference type="NCBI Taxonomy" id="210409"/>
    <lineage>
        <taxon>Eukaryota</taxon>
        <taxon>Metazoa</taxon>
        <taxon>Ecdysozoa</taxon>
        <taxon>Arthropoda</taxon>
        <taxon>Crustacea</taxon>
        <taxon>Multicrustacea</taxon>
        <taxon>Malacostraca</taxon>
        <taxon>Eumalacostraca</taxon>
        <taxon>Eucarida</taxon>
        <taxon>Decapoda</taxon>
        <taxon>Pleocyemata</taxon>
        <taxon>Brachyura</taxon>
        <taxon>Eubrachyura</taxon>
        <taxon>Portunoidea</taxon>
        <taxon>Portunidae</taxon>
        <taxon>Portuninae</taxon>
        <taxon>Portunus</taxon>
    </lineage>
</organism>
<dbReference type="GO" id="GO:0000978">
    <property type="term" value="F:RNA polymerase II cis-regulatory region sequence-specific DNA binding"/>
    <property type="evidence" value="ECO:0007669"/>
    <property type="project" value="TreeGrafter"/>
</dbReference>
<keyword evidence="5" id="KW-0805">Transcription regulation</keyword>
<evidence type="ECO:0000313" key="10">
    <source>
        <dbReference type="EMBL" id="MPC98527.1"/>
    </source>
</evidence>
<dbReference type="GO" id="GO:0000981">
    <property type="term" value="F:DNA-binding transcription factor activity, RNA polymerase II-specific"/>
    <property type="evidence" value="ECO:0007669"/>
    <property type="project" value="TreeGrafter"/>
</dbReference>
<dbReference type="AlphaFoldDB" id="A0A5B7JZD4"/>
<evidence type="ECO:0000259" key="9">
    <source>
        <dbReference type="PROSITE" id="PS50114"/>
    </source>
</evidence>
<name>A0A5B7JZD4_PORTR</name>
<dbReference type="Proteomes" id="UP000324222">
    <property type="component" value="Unassembled WGS sequence"/>
</dbReference>
<sequence length="84" mass="9415">MCLNIEEVNAISFLQQYAAPTTPQPQRRSGMTCSNCQTTNTTLWRRNNNGEPVCNACGLYFKLHGVSVWRWDDVVCVSVCLGCL</sequence>
<dbReference type="InterPro" id="IPR000679">
    <property type="entry name" value="Znf_GATA"/>
</dbReference>
<keyword evidence="6" id="KW-0804">Transcription</keyword>
<keyword evidence="7" id="KW-0539">Nucleus</keyword>
<protein>
    <submittedName>
        <fullName evidence="10">Transcription factor GATA-4</fullName>
    </submittedName>
</protein>
<dbReference type="GO" id="GO:0008270">
    <property type="term" value="F:zinc ion binding"/>
    <property type="evidence" value="ECO:0007669"/>
    <property type="project" value="UniProtKB-KW"/>
</dbReference>
<dbReference type="OrthoDB" id="515401at2759"/>
<comment type="caution">
    <text evidence="10">The sequence shown here is derived from an EMBL/GenBank/DDBJ whole genome shotgun (WGS) entry which is preliminary data.</text>
</comment>
<dbReference type="PRINTS" id="PR00619">
    <property type="entry name" value="GATAZNFINGER"/>
</dbReference>
<keyword evidence="4" id="KW-0862">Zinc</keyword>
<dbReference type="PANTHER" id="PTHR10071:SF281">
    <property type="entry name" value="BOX A-BINDING FACTOR-RELATED"/>
    <property type="match status" value="1"/>
</dbReference>
<dbReference type="InterPro" id="IPR013088">
    <property type="entry name" value="Znf_NHR/GATA"/>
</dbReference>
<dbReference type="SUPFAM" id="SSF57716">
    <property type="entry name" value="Glucocorticoid receptor-like (DNA-binding domain)"/>
    <property type="match status" value="1"/>
</dbReference>
<dbReference type="PANTHER" id="PTHR10071">
    <property type="entry name" value="TRANSCRIPTION FACTOR GATA FAMILY MEMBER"/>
    <property type="match status" value="1"/>
</dbReference>
<evidence type="ECO:0000256" key="8">
    <source>
        <dbReference type="PROSITE-ProRule" id="PRU00094"/>
    </source>
</evidence>
<evidence type="ECO:0000256" key="3">
    <source>
        <dbReference type="ARBA" id="ARBA00022771"/>
    </source>
</evidence>
<dbReference type="GO" id="GO:0045165">
    <property type="term" value="P:cell fate commitment"/>
    <property type="evidence" value="ECO:0007669"/>
    <property type="project" value="TreeGrafter"/>
</dbReference>
<keyword evidence="11" id="KW-1185">Reference proteome</keyword>
<dbReference type="InterPro" id="IPR039355">
    <property type="entry name" value="Transcription_factor_GATA"/>
</dbReference>
<evidence type="ECO:0000256" key="7">
    <source>
        <dbReference type="ARBA" id="ARBA00023242"/>
    </source>
</evidence>
<dbReference type="EMBL" id="VSRR010114457">
    <property type="protein sequence ID" value="MPC98527.1"/>
    <property type="molecule type" value="Genomic_DNA"/>
</dbReference>
<comment type="subcellular location">
    <subcellularLocation>
        <location evidence="1">Nucleus</location>
    </subcellularLocation>
</comment>
<dbReference type="CDD" id="cd00202">
    <property type="entry name" value="ZnF_GATA"/>
    <property type="match status" value="1"/>
</dbReference>
<dbReference type="SMART" id="SM00401">
    <property type="entry name" value="ZnF_GATA"/>
    <property type="match status" value="1"/>
</dbReference>
<reference evidence="10 11" key="1">
    <citation type="submission" date="2019-05" db="EMBL/GenBank/DDBJ databases">
        <title>Another draft genome of Portunus trituberculatus and its Hox gene families provides insights of decapod evolution.</title>
        <authorList>
            <person name="Jeong J.-H."/>
            <person name="Song I."/>
            <person name="Kim S."/>
            <person name="Choi T."/>
            <person name="Kim D."/>
            <person name="Ryu S."/>
            <person name="Kim W."/>
        </authorList>
    </citation>
    <scope>NUCLEOTIDE SEQUENCE [LARGE SCALE GENOMIC DNA]</scope>
    <source>
        <tissue evidence="10">Muscle</tissue>
    </source>
</reference>
<dbReference type="Pfam" id="PF00320">
    <property type="entry name" value="GATA"/>
    <property type="match status" value="1"/>
</dbReference>
<dbReference type="Gene3D" id="3.30.50.10">
    <property type="entry name" value="Erythroid Transcription Factor GATA-1, subunit A"/>
    <property type="match status" value="1"/>
</dbReference>
<gene>
    <name evidence="10" type="primary">GATA4</name>
    <name evidence="10" type="ORF">E2C01_093900</name>
</gene>
<evidence type="ECO:0000256" key="1">
    <source>
        <dbReference type="ARBA" id="ARBA00004123"/>
    </source>
</evidence>
<evidence type="ECO:0000256" key="5">
    <source>
        <dbReference type="ARBA" id="ARBA00023015"/>
    </source>
</evidence>
<dbReference type="GO" id="GO:0005634">
    <property type="term" value="C:nucleus"/>
    <property type="evidence" value="ECO:0007669"/>
    <property type="project" value="UniProtKB-SubCell"/>
</dbReference>
<feature type="domain" description="GATA-type" evidence="9">
    <location>
        <begin position="27"/>
        <end position="67"/>
    </location>
</feature>
<dbReference type="PROSITE" id="PS50114">
    <property type="entry name" value="GATA_ZN_FINGER_2"/>
    <property type="match status" value="1"/>
</dbReference>
<keyword evidence="2" id="KW-0479">Metal-binding</keyword>